<gene>
    <name evidence="2" type="ORF">FDP25_05905</name>
</gene>
<feature type="region of interest" description="Disordered" evidence="1">
    <location>
        <begin position="150"/>
        <end position="175"/>
    </location>
</feature>
<evidence type="ECO:0000313" key="3">
    <source>
        <dbReference type="Proteomes" id="UP000564704"/>
    </source>
</evidence>
<feature type="compositionally biased region" description="Polar residues" evidence="1">
    <location>
        <begin position="163"/>
        <end position="175"/>
    </location>
</feature>
<dbReference type="AlphaFoldDB" id="A0A844CWC3"/>
<dbReference type="Proteomes" id="UP000564704">
    <property type="component" value="Unassembled WGS sequence"/>
</dbReference>
<dbReference type="RefSeq" id="WP_154149842.1">
    <property type="nucleotide sequence ID" value="NZ_SZWE01000001.1"/>
</dbReference>
<dbReference type="EMBL" id="SZWE01000001">
    <property type="protein sequence ID" value="MRU14960.1"/>
    <property type="molecule type" value="Genomic_DNA"/>
</dbReference>
<accession>A0A844CWC3</accession>
<reference evidence="2 3" key="1">
    <citation type="submission" date="2019-05" db="EMBL/GenBank/DDBJ databases">
        <title>Roseovarius bejariae sp. nov., a moderately halophylic bacterium isolated from a saline soil in Rambla Salada (Murcia).</title>
        <authorList>
            <person name="Castro D.J."/>
            <person name="Gomez-Altuve A."/>
            <person name="Reina J.C."/>
            <person name="Rodriguez M."/>
            <person name="Sampedro I."/>
            <person name="Llamas I."/>
            <person name="Martinez-Checa F."/>
        </authorList>
    </citation>
    <scope>NUCLEOTIDE SEQUENCE [LARGE SCALE GENOMIC DNA]</scope>
    <source>
        <strain evidence="2 3">A21</strain>
    </source>
</reference>
<protein>
    <submittedName>
        <fullName evidence="2">Uncharacterized protein</fullName>
    </submittedName>
</protein>
<proteinExistence type="predicted"/>
<name>A0A844CWC3_9RHOB</name>
<evidence type="ECO:0000313" key="2">
    <source>
        <dbReference type="EMBL" id="MRU14960.1"/>
    </source>
</evidence>
<comment type="caution">
    <text evidence="2">The sequence shown here is derived from an EMBL/GenBank/DDBJ whole genome shotgun (WGS) entry which is preliminary data.</text>
</comment>
<evidence type="ECO:0000256" key="1">
    <source>
        <dbReference type="SAM" id="MobiDB-lite"/>
    </source>
</evidence>
<keyword evidence="3" id="KW-1185">Reference proteome</keyword>
<sequence>MRVVHRGFDTLHLSIQKSIPPDLLEYLAAQKEAAEGTREAVAVTFNGTDFNLAPYGGKGYSFLLEDGPLGAQWAFKKPNPKDPWGVRVAIGSTFLATQGLGEVRAYIADTMDALGMPFKTDQVSIGRADFCVDILAPDFELEPENFAMRSPTNRADHHAGTPDTRSNGKSGRYTSVTVGKMPGRQVIIYDKRAQIIAQDKPIWWDIWAANLAGDGLPPLDRSDAAESRVWRIEVRAGKSLLKDRWQVRTWADFDARLGDIMAEAFEKVQYKEPDVFDTNRSGWPVAPIWALAHQAVLDDLTELRSYMDAPTAKDVYREEQIRILQAQVLGNAITLAALRGIPQEALGNEIDVMAHVLKSEIVADPDRAKRKLLEAENRYRFI</sequence>
<organism evidence="2 3">
    <name type="scientific">Roseovarius bejariae</name>
    <dbReference type="NCBI Taxonomy" id="2576383"/>
    <lineage>
        <taxon>Bacteria</taxon>
        <taxon>Pseudomonadati</taxon>
        <taxon>Pseudomonadota</taxon>
        <taxon>Alphaproteobacteria</taxon>
        <taxon>Rhodobacterales</taxon>
        <taxon>Roseobacteraceae</taxon>
        <taxon>Roseovarius</taxon>
    </lineage>
</organism>
<dbReference type="OrthoDB" id="7605048at2"/>